<dbReference type="InterPro" id="IPR005025">
    <property type="entry name" value="FMN_Rdtase-like_dom"/>
</dbReference>
<protein>
    <submittedName>
        <fullName evidence="2">NADPH-dependent FMN reductase</fullName>
        <ecNumber evidence="2">1.-.-.-</ecNumber>
    </submittedName>
</protein>
<proteinExistence type="predicted"/>
<keyword evidence="2" id="KW-0560">Oxidoreductase</keyword>
<feature type="domain" description="NADPH-dependent FMN reductase-like" evidence="1">
    <location>
        <begin position="7"/>
        <end position="151"/>
    </location>
</feature>
<sequence>MSTAPLKLAVVIGSVRENRLGAKVGDWFVRQATQHPDVEVDVIDVIDHPLPLAIPGFGQELDAATQQIKDGITPRIEAADAFVVITPEYNHSFPASLKNAIDWHLSEWAAKPVGLVSYGGMGGGLRAAEHLRQVFAEVHAMTIREMISFHNPWGAFEDGAAPEGADGAAKKLLDQLSWWGRALRTARAETPYQA</sequence>
<dbReference type="Pfam" id="PF03358">
    <property type="entry name" value="FMN_red"/>
    <property type="match status" value="1"/>
</dbReference>
<dbReference type="InterPro" id="IPR029039">
    <property type="entry name" value="Flavoprotein-like_sf"/>
</dbReference>
<gene>
    <name evidence="2" type="ORF">ACFP4F_36010</name>
</gene>
<dbReference type="EC" id="1.-.-.-" evidence="2"/>
<reference evidence="3" key="1">
    <citation type="journal article" date="2019" name="Int. J. Syst. Evol. Microbiol.">
        <title>The Global Catalogue of Microorganisms (GCM) 10K type strain sequencing project: providing services to taxonomists for standard genome sequencing and annotation.</title>
        <authorList>
            <consortium name="The Broad Institute Genomics Platform"/>
            <consortium name="The Broad Institute Genome Sequencing Center for Infectious Disease"/>
            <person name="Wu L."/>
            <person name="Ma J."/>
        </authorList>
    </citation>
    <scope>NUCLEOTIDE SEQUENCE [LARGE SCALE GENOMIC DNA]</scope>
    <source>
        <strain evidence="3">CGMCC 1.15180</strain>
    </source>
</reference>
<accession>A0ABW1MYU2</accession>
<dbReference type="InterPro" id="IPR050712">
    <property type="entry name" value="NAD(P)H-dep_reductase"/>
</dbReference>
<keyword evidence="3" id="KW-1185">Reference proteome</keyword>
<evidence type="ECO:0000313" key="2">
    <source>
        <dbReference type="EMBL" id="MFC6067927.1"/>
    </source>
</evidence>
<dbReference type="EMBL" id="JBHSPX010000015">
    <property type="protein sequence ID" value="MFC6067927.1"/>
    <property type="molecule type" value="Genomic_DNA"/>
</dbReference>
<dbReference type="PANTHER" id="PTHR30543:SF21">
    <property type="entry name" value="NAD(P)H-DEPENDENT FMN REDUCTASE LOT6"/>
    <property type="match status" value="1"/>
</dbReference>
<dbReference type="GO" id="GO:0016491">
    <property type="term" value="F:oxidoreductase activity"/>
    <property type="evidence" value="ECO:0007669"/>
    <property type="project" value="UniProtKB-KW"/>
</dbReference>
<dbReference type="Gene3D" id="3.40.50.360">
    <property type="match status" value="1"/>
</dbReference>
<dbReference type="PANTHER" id="PTHR30543">
    <property type="entry name" value="CHROMATE REDUCTASE"/>
    <property type="match status" value="1"/>
</dbReference>
<comment type="caution">
    <text evidence="2">The sequence shown here is derived from an EMBL/GenBank/DDBJ whole genome shotgun (WGS) entry which is preliminary data.</text>
</comment>
<organism evidence="2 3">
    <name type="scientific">Streptomyces ochraceiscleroticus</name>
    <dbReference type="NCBI Taxonomy" id="47761"/>
    <lineage>
        <taxon>Bacteria</taxon>
        <taxon>Bacillati</taxon>
        <taxon>Actinomycetota</taxon>
        <taxon>Actinomycetes</taxon>
        <taxon>Kitasatosporales</taxon>
        <taxon>Streptomycetaceae</taxon>
        <taxon>Streptomyces</taxon>
    </lineage>
</organism>
<dbReference type="SUPFAM" id="SSF52218">
    <property type="entry name" value="Flavoproteins"/>
    <property type="match status" value="1"/>
</dbReference>
<evidence type="ECO:0000313" key="3">
    <source>
        <dbReference type="Proteomes" id="UP001596139"/>
    </source>
</evidence>
<dbReference type="Proteomes" id="UP001596139">
    <property type="component" value="Unassembled WGS sequence"/>
</dbReference>
<name>A0ABW1MYU2_9ACTN</name>
<evidence type="ECO:0000259" key="1">
    <source>
        <dbReference type="Pfam" id="PF03358"/>
    </source>
</evidence>
<dbReference type="RefSeq" id="WP_030265863.1">
    <property type="nucleotide sequence ID" value="NZ_JBHSPX010000015.1"/>
</dbReference>